<evidence type="ECO:0000256" key="1">
    <source>
        <dbReference type="ARBA" id="ARBA00022553"/>
    </source>
</evidence>
<keyword evidence="2" id="KW-0472">Membrane</keyword>
<protein>
    <submittedName>
        <fullName evidence="5">Sensory box histidine kinase/response regulator</fullName>
    </submittedName>
</protein>
<dbReference type="FunFam" id="1.10.287.130:FF:000037">
    <property type="entry name" value="Hybrid sensor histidine kinase/response regulator"/>
    <property type="match status" value="1"/>
</dbReference>
<dbReference type="Gene3D" id="1.10.287.130">
    <property type="match status" value="1"/>
</dbReference>
<dbReference type="SMART" id="SM00388">
    <property type="entry name" value="HisKA"/>
    <property type="match status" value="1"/>
</dbReference>
<dbReference type="InterPro" id="IPR005467">
    <property type="entry name" value="His_kinase_dom"/>
</dbReference>
<dbReference type="Gene3D" id="3.40.50.2300">
    <property type="match status" value="1"/>
</dbReference>
<keyword evidence="2" id="KW-1133">Transmembrane helix</keyword>
<evidence type="ECO:0000259" key="3">
    <source>
        <dbReference type="PROSITE" id="PS50109"/>
    </source>
</evidence>
<dbReference type="GO" id="GO:0000155">
    <property type="term" value="F:phosphorelay sensor kinase activity"/>
    <property type="evidence" value="ECO:0007669"/>
    <property type="project" value="InterPro"/>
</dbReference>
<dbReference type="EMBL" id="UOEG01000133">
    <property type="protein sequence ID" value="VAV95461.1"/>
    <property type="molecule type" value="Genomic_DNA"/>
</dbReference>
<dbReference type="SMART" id="SM00387">
    <property type="entry name" value="HATPase_c"/>
    <property type="match status" value="1"/>
</dbReference>
<dbReference type="InterPro" id="IPR036097">
    <property type="entry name" value="HisK_dim/P_sf"/>
</dbReference>
<dbReference type="Pfam" id="PF00512">
    <property type="entry name" value="HisKA"/>
    <property type="match status" value="1"/>
</dbReference>
<dbReference type="Gene3D" id="3.30.450.20">
    <property type="entry name" value="PAS domain"/>
    <property type="match status" value="1"/>
</dbReference>
<dbReference type="PRINTS" id="PR00344">
    <property type="entry name" value="BCTRLSENSOR"/>
</dbReference>
<dbReference type="AlphaFoldDB" id="A0A3B0RWJ9"/>
<dbReference type="Pfam" id="PF00072">
    <property type="entry name" value="Response_reg"/>
    <property type="match status" value="1"/>
</dbReference>
<dbReference type="InterPro" id="IPR001789">
    <property type="entry name" value="Sig_transdc_resp-reg_receiver"/>
</dbReference>
<gene>
    <name evidence="5" type="ORF">MNBD_ALPHA07-676</name>
</gene>
<dbReference type="SUPFAM" id="SSF47384">
    <property type="entry name" value="Homodimeric domain of signal transducing histidine kinase"/>
    <property type="match status" value="1"/>
</dbReference>
<feature type="domain" description="Response regulatory" evidence="4">
    <location>
        <begin position="654"/>
        <end position="770"/>
    </location>
</feature>
<sequence length="779" mass="84961">MRGATPLAFLNIYAGPIRQAAEHLRPRAAIILSASVLFVVLGWLTPDEMIRFVVLIIAAILAMAAFWITVFASQTLTPARNAALTLAEFIVHDNAPSIVTGLDGKIICHNRAAGKDFDMGAATTLAGALQSTLANPGAILYRMGIKAAEKAAAQEDVITRNGHVHIAVHRAGPDQLLWRVEKSSDQPQRNTDPMPLPMLTVGRNDAILSMNRAARELVGERAPTLDRICRKLPLRSGQLNDISTREGEASCLVVELEGTAGRREVFLLPGVAATERKPDGWTFFDELPVPLLKLTRSGDVQLSNQPARDLLGVESCAGKVLSDFMEGLGRSIPDWLEDAAVGRGTVHSEFLQVKRKDKEVFLQVTLNRAMEEGETVLIAVLNDATELKSLEAQFVQSQKMQAIGQLAGGVAHDFNNLLTAISGHCDLLLLRHDQSDLDYSDLTQINQNANRAAALVGQLLAYSRKQTLRPEVMDLRNMLSDLTHLLNRLVGEKVTLTLSHDPKLSAIRADKRQLEQVLMNLVVNARDAMKQGGDIRIETENLILQEPLRRDRAVVAPGKYVSVKVIDQGMGIPADKLQKVFEPFFTTKRVGEGTGLGLSTAYGIIKQTGGFIFVDSKPGEGTSFQLLLPAHDAIEQVQARTPEVKPMPDEVEGVILLVEDEAPVRAFASRALQLRGFTVLEAESAEDALELLRDEDLKIDVFVTDVIMPGIDGPTWVKQARKIRPDVSVVFMSGYAEETFGNSQSKIPNSVFLPKPFSLTALTETVQGQLNSKPAPVSA</sequence>
<keyword evidence="5" id="KW-0808">Transferase</keyword>
<proteinExistence type="predicted"/>
<dbReference type="InterPro" id="IPR004358">
    <property type="entry name" value="Sig_transdc_His_kin-like_C"/>
</dbReference>
<dbReference type="InterPro" id="IPR011006">
    <property type="entry name" value="CheY-like_superfamily"/>
</dbReference>
<keyword evidence="5" id="KW-0418">Kinase</keyword>
<name>A0A3B0RWJ9_9ZZZZ</name>
<dbReference type="SMART" id="SM00448">
    <property type="entry name" value="REC"/>
    <property type="match status" value="1"/>
</dbReference>
<dbReference type="InterPro" id="IPR003661">
    <property type="entry name" value="HisK_dim/P_dom"/>
</dbReference>
<dbReference type="SUPFAM" id="SSF55874">
    <property type="entry name" value="ATPase domain of HSP90 chaperone/DNA topoisomerase II/histidine kinase"/>
    <property type="match status" value="1"/>
</dbReference>
<keyword evidence="1" id="KW-0597">Phosphoprotein</keyword>
<dbReference type="InterPro" id="IPR036890">
    <property type="entry name" value="HATPase_C_sf"/>
</dbReference>
<dbReference type="InterPro" id="IPR003594">
    <property type="entry name" value="HATPase_dom"/>
</dbReference>
<keyword evidence="2" id="KW-0812">Transmembrane</keyword>
<feature type="transmembrane region" description="Helical" evidence="2">
    <location>
        <begin position="24"/>
        <end position="45"/>
    </location>
</feature>
<dbReference type="PROSITE" id="PS50110">
    <property type="entry name" value="RESPONSE_REGULATORY"/>
    <property type="match status" value="1"/>
</dbReference>
<evidence type="ECO:0000313" key="5">
    <source>
        <dbReference type="EMBL" id="VAV95461.1"/>
    </source>
</evidence>
<dbReference type="Gene3D" id="3.30.565.10">
    <property type="entry name" value="Histidine kinase-like ATPase, C-terminal domain"/>
    <property type="match status" value="1"/>
</dbReference>
<evidence type="ECO:0000259" key="4">
    <source>
        <dbReference type="PROSITE" id="PS50110"/>
    </source>
</evidence>
<dbReference type="PROSITE" id="PS50109">
    <property type="entry name" value="HIS_KIN"/>
    <property type="match status" value="1"/>
</dbReference>
<dbReference type="Pfam" id="PF02518">
    <property type="entry name" value="HATPase_c"/>
    <property type="match status" value="1"/>
</dbReference>
<feature type="transmembrane region" description="Helical" evidence="2">
    <location>
        <begin position="52"/>
        <end position="72"/>
    </location>
</feature>
<feature type="domain" description="Histidine kinase" evidence="3">
    <location>
        <begin position="409"/>
        <end position="632"/>
    </location>
</feature>
<evidence type="ECO:0000256" key="2">
    <source>
        <dbReference type="SAM" id="Phobius"/>
    </source>
</evidence>
<reference evidence="5" key="1">
    <citation type="submission" date="2018-06" db="EMBL/GenBank/DDBJ databases">
        <authorList>
            <person name="Zhirakovskaya E."/>
        </authorList>
    </citation>
    <scope>NUCLEOTIDE SEQUENCE</scope>
</reference>
<organism evidence="5">
    <name type="scientific">hydrothermal vent metagenome</name>
    <dbReference type="NCBI Taxonomy" id="652676"/>
    <lineage>
        <taxon>unclassified sequences</taxon>
        <taxon>metagenomes</taxon>
        <taxon>ecological metagenomes</taxon>
    </lineage>
</organism>
<dbReference type="SUPFAM" id="SSF52172">
    <property type="entry name" value="CheY-like"/>
    <property type="match status" value="1"/>
</dbReference>
<dbReference type="PANTHER" id="PTHR43065">
    <property type="entry name" value="SENSOR HISTIDINE KINASE"/>
    <property type="match status" value="1"/>
</dbReference>
<accession>A0A3B0RWJ9</accession>
<dbReference type="CDD" id="cd00082">
    <property type="entry name" value="HisKA"/>
    <property type="match status" value="1"/>
</dbReference>
<dbReference type="PANTHER" id="PTHR43065:SF42">
    <property type="entry name" value="TWO-COMPONENT SENSOR PPRA"/>
    <property type="match status" value="1"/>
</dbReference>